<dbReference type="PANTHER" id="PTHR45957">
    <property type="entry name" value="ANAPHASE-PROMOTING COMPLEX SUBUNIT 2"/>
    <property type="match status" value="1"/>
</dbReference>
<dbReference type="Pfam" id="PF25773">
    <property type="entry name" value="TPR_ANAPC2"/>
    <property type="match status" value="1"/>
</dbReference>
<dbReference type="Gene3D" id="1.20.1310.10">
    <property type="entry name" value="Cullin Repeats"/>
    <property type="match status" value="1"/>
</dbReference>
<dbReference type="GO" id="GO:0005680">
    <property type="term" value="C:anaphase-promoting complex"/>
    <property type="evidence" value="ECO:0007669"/>
    <property type="project" value="TreeGrafter"/>
</dbReference>
<comment type="similarity">
    <text evidence="1">Belongs to the cullin family.</text>
</comment>
<dbReference type="SMART" id="SM00182">
    <property type="entry name" value="CULLIN"/>
    <property type="match status" value="1"/>
</dbReference>
<proteinExistence type="inferred from homology"/>
<dbReference type="STRING" id="6313.A0A0K0DFQ1"/>
<name>A0A0K0DFQ1_ANGCA</name>
<evidence type="ECO:0000256" key="1">
    <source>
        <dbReference type="PROSITE-ProRule" id="PRU00330"/>
    </source>
</evidence>
<dbReference type="PROSITE" id="PS50069">
    <property type="entry name" value="CULLIN_2"/>
    <property type="match status" value="1"/>
</dbReference>
<evidence type="ECO:0000313" key="3">
    <source>
        <dbReference type="Proteomes" id="UP000035642"/>
    </source>
</evidence>
<evidence type="ECO:0000313" key="4">
    <source>
        <dbReference type="WBParaSite" id="ACAC_0000981301-mRNA-1"/>
    </source>
</evidence>
<sequence>MVVWLSGLPSKFANKELADELKTGLCATENCIDELLEAVLEDYASQTFCKEIWDHVSDLLFPRHDWAELTQRLMPLMINHFTSIRCMVVVEANTCRRDELEQGDFFDHILSKRSGKLEKRRSTASAMHDAIAYMVNGRFQLNQLVIAVVHATYVKVGKAYVEHILERTGGLTVEEMEKEYGREKLVSTLIHEVESKLLHIAVDTPAILNGYSLCVESLRELDPSCVIMHRVCKVIKEYLKKRPDTVRQIINYITSEKRDDLAAHLANRCGTIVDEDELTGANDDFLPEAMNLSQWRQWVPDPIDATPGESGRFRQAADVFNMLVSVYGSKEMFVKEYRQLLAERLTSSNTKDPIFERRYLDLLKLRFNEGELQQCEVMLKDIRDSQRIDRTALGRKYEKSFMDHKESRRLQWMRGVGCVEVSLRLGDVEVNKVVPNPIAAVLYLYLEKGL</sequence>
<accession>A0A0K0DFQ1</accession>
<reference evidence="4" key="2">
    <citation type="submission" date="2017-02" db="UniProtKB">
        <authorList>
            <consortium name="WormBaseParasite"/>
        </authorList>
    </citation>
    <scope>IDENTIFICATION</scope>
</reference>
<protein>
    <submittedName>
        <fullName evidence="4">CULLIN_2 domain-containing protein</fullName>
    </submittedName>
</protein>
<dbReference type="InterPro" id="IPR044554">
    <property type="entry name" value="ANAPC2"/>
</dbReference>
<dbReference type="Proteomes" id="UP000035642">
    <property type="component" value="Unassembled WGS sequence"/>
</dbReference>
<dbReference type="InterPro" id="IPR057975">
    <property type="entry name" value="TPR_ANAPC2"/>
</dbReference>
<dbReference type="WBParaSite" id="ACAC_0000981301-mRNA-1">
    <property type="protein sequence ID" value="ACAC_0000981301-mRNA-1"/>
    <property type="gene ID" value="ACAC_0000981301"/>
</dbReference>
<dbReference type="SUPFAM" id="SSF75632">
    <property type="entry name" value="Cullin homology domain"/>
    <property type="match status" value="1"/>
</dbReference>
<reference evidence="3" key="1">
    <citation type="submission" date="2012-09" db="EMBL/GenBank/DDBJ databases">
        <authorList>
            <person name="Martin A.A."/>
        </authorList>
    </citation>
    <scope>NUCLEOTIDE SEQUENCE</scope>
</reference>
<dbReference type="GO" id="GO:0070979">
    <property type="term" value="P:protein K11-linked ubiquitination"/>
    <property type="evidence" value="ECO:0007669"/>
    <property type="project" value="TreeGrafter"/>
</dbReference>
<feature type="domain" description="Cullin family profile" evidence="2">
    <location>
        <begin position="322"/>
        <end position="390"/>
    </location>
</feature>
<dbReference type="PANTHER" id="PTHR45957:SF1">
    <property type="entry name" value="ANAPHASE-PROMOTING COMPLEX SUBUNIT 2"/>
    <property type="match status" value="1"/>
</dbReference>
<dbReference type="InterPro" id="IPR016158">
    <property type="entry name" value="Cullin_homology"/>
</dbReference>
<dbReference type="GO" id="GO:0007091">
    <property type="term" value="P:metaphase/anaphase transition of mitotic cell cycle"/>
    <property type="evidence" value="ECO:0007669"/>
    <property type="project" value="TreeGrafter"/>
</dbReference>
<keyword evidence="3" id="KW-1185">Reference proteome</keyword>
<evidence type="ECO:0000259" key="2">
    <source>
        <dbReference type="PROSITE" id="PS50069"/>
    </source>
</evidence>
<dbReference type="AlphaFoldDB" id="A0A0K0DFQ1"/>
<organism evidence="3 4">
    <name type="scientific">Angiostrongylus cantonensis</name>
    <name type="common">Rat lungworm</name>
    <dbReference type="NCBI Taxonomy" id="6313"/>
    <lineage>
        <taxon>Eukaryota</taxon>
        <taxon>Metazoa</taxon>
        <taxon>Ecdysozoa</taxon>
        <taxon>Nematoda</taxon>
        <taxon>Chromadorea</taxon>
        <taxon>Rhabditida</taxon>
        <taxon>Rhabditina</taxon>
        <taxon>Rhabditomorpha</taxon>
        <taxon>Strongyloidea</taxon>
        <taxon>Metastrongylidae</taxon>
        <taxon>Angiostrongylus</taxon>
    </lineage>
</organism>
<dbReference type="InterPro" id="IPR036317">
    <property type="entry name" value="Cullin_homology_sf"/>
</dbReference>